<feature type="region of interest" description="Disordered" evidence="1">
    <location>
        <begin position="329"/>
        <end position="378"/>
    </location>
</feature>
<gene>
    <name evidence="2" type="ORF">PCOR1329_LOCUS12008</name>
</gene>
<name>A0ABN9QHL7_9DINO</name>
<evidence type="ECO:0000256" key="1">
    <source>
        <dbReference type="SAM" id="MobiDB-lite"/>
    </source>
</evidence>
<accession>A0ABN9QHL7</accession>
<feature type="region of interest" description="Disordered" evidence="1">
    <location>
        <begin position="47"/>
        <end position="70"/>
    </location>
</feature>
<proteinExistence type="predicted"/>
<dbReference type="Proteomes" id="UP001189429">
    <property type="component" value="Unassembled WGS sequence"/>
</dbReference>
<sequence length="398" mass="42199">MALATAASLPELVPPQRAALSLTQRATCDSWDNISDAIARNRCDECATPTPSPRVATSAPAAAAGGAAPAPGPGGPGLGLLVSCGGGPRGGPHIESADGRAVFRIAEHMDEEVSASRSQETIKNSIENQCLSAATEAIDDIPEQLSSVVQNKVESLAESVKTTLLLVQMAIRSSCEDEDLIDVAIDQLDKIPDIIRNVFASKMMEANGAIRMKLSAVMQRIKSITPESQDMVTQMWTIPEELEKITSEAIDQAVQDSKREATKQCDHVLRTLPQAAAVSRQALEDTAVRITEAISEMFFETMRALRRTTAANVKHAVAYVDDPGDVAPTKCSTSDARPRAKMHTVPRTDGAPTSWPRHGAAGRRADRRRGGGAHADAPAGLDAGAKGVWLAMFAHLSG</sequence>
<feature type="compositionally biased region" description="Low complexity" evidence="1">
    <location>
        <begin position="47"/>
        <end position="69"/>
    </location>
</feature>
<keyword evidence="3" id="KW-1185">Reference proteome</keyword>
<dbReference type="EMBL" id="CAUYUJ010003481">
    <property type="protein sequence ID" value="CAK0805516.1"/>
    <property type="molecule type" value="Genomic_DNA"/>
</dbReference>
<protein>
    <recommendedName>
        <fullName evidence="4">Vinculin</fullName>
    </recommendedName>
</protein>
<evidence type="ECO:0008006" key="4">
    <source>
        <dbReference type="Google" id="ProtNLM"/>
    </source>
</evidence>
<reference evidence="2" key="1">
    <citation type="submission" date="2023-10" db="EMBL/GenBank/DDBJ databases">
        <authorList>
            <person name="Chen Y."/>
            <person name="Shah S."/>
            <person name="Dougan E. K."/>
            <person name="Thang M."/>
            <person name="Chan C."/>
        </authorList>
    </citation>
    <scope>NUCLEOTIDE SEQUENCE [LARGE SCALE GENOMIC DNA]</scope>
</reference>
<comment type="caution">
    <text evidence="2">The sequence shown here is derived from an EMBL/GenBank/DDBJ whole genome shotgun (WGS) entry which is preliminary data.</text>
</comment>
<evidence type="ECO:0000313" key="3">
    <source>
        <dbReference type="Proteomes" id="UP001189429"/>
    </source>
</evidence>
<evidence type="ECO:0000313" key="2">
    <source>
        <dbReference type="EMBL" id="CAK0805516.1"/>
    </source>
</evidence>
<organism evidence="2 3">
    <name type="scientific">Prorocentrum cordatum</name>
    <dbReference type="NCBI Taxonomy" id="2364126"/>
    <lineage>
        <taxon>Eukaryota</taxon>
        <taxon>Sar</taxon>
        <taxon>Alveolata</taxon>
        <taxon>Dinophyceae</taxon>
        <taxon>Prorocentrales</taxon>
        <taxon>Prorocentraceae</taxon>
        <taxon>Prorocentrum</taxon>
    </lineage>
</organism>